<comment type="cofactor">
    <cofactor evidence="8">
        <name>Mg(2+)</name>
        <dbReference type="ChEBI" id="CHEBI:18420"/>
    </cofactor>
    <cofactor evidence="8">
        <name>Mn(2+)</name>
        <dbReference type="ChEBI" id="CHEBI:29035"/>
    </cofactor>
</comment>
<evidence type="ECO:0000256" key="5">
    <source>
        <dbReference type="ARBA" id="ARBA00022801"/>
    </source>
</evidence>
<dbReference type="GO" id="GO:0070336">
    <property type="term" value="F:flap-structured DNA binding"/>
    <property type="evidence" value="ECO:0007669"/>
    <property type="project" value="TreeGrafter"/>
</dbReference>
<keyword evidence="8" id="KW-0539">Nucleus</keyword>
<keyword evidence="10" id="KW-1185">Reference proteome</keyword>
<comment type="subcellular location">
    <subcellularLocation>
        <location evidence="8">Nucleus</location>
    </subcellularLocation>
</comment>
<evidence type="ECO:0000313" key="10">
    <source>
        <dbReference type="Proteomes" id="UP000036681"/>
    </source>
</evidence>
<comment type="function">
    <text evidence="8">Nuclease required for the repair of DNA interstrand cross-links (ICL). Acts as a 5'-3' exonuclease that anchors at a cut end of DNA and cleaves DNA successively at every third nucleotide, allowing to excise an ICL from one strand through flanking incisions.</text>
</comment>
<keyword evidence="7 8" id="KW-0464">Manganese</keyword>
<comment type="similarity">
    <text evidence="2 8">Belongs to the FAN1 family.</text>
</comment>
<evidence type="ECO:0000256" key="7">
    <source>
        <dbReference type="ARBA" id="ARBA00023211"/>
    </source>
</evidence>
<keyword evidence="4 8" id="KW-0479">Metal-binding</keyword>
<keyword evidence="8" id="KW-0227">DNA damage</keyword>
<keyword evidence="6 8" id="KW-0460">Magnesium</keyword>
<organism evidence="10 11">
    <name type="scientific">Ascaris lumbricoides</name>
    <name type="common">Giant roundworm</name>
    <dbReference type="NCBI Taxonomy" id="6252"/>
    <lineage>
        <taxon>Eukaryota</taxon>
        <taxon>Metazoa</taxon>
        <taxon>Ecdysozoa</taxon>
        <taxon>Nematoda</taxon>
        <taxon>Chromadorea</taxon>
        <taxon>Rhabditida</taxon>
        <taxon>Spirurina</taxon>
        <taxon>Ascaridomorpha</taxon>
        <taxon>Ascaridoidea</taxon>
        <taxon>Ascarididae</taxon>
        <taxon>Ascaris</taxon>
    </lineage>
</organism>
<sequence>MNVPDPERIDISGSVLGKNLGDSRTNRFIIRRDGTSYECPVEEVALNYYLRNGYKEGVHAEGAIWHTVFGLLCYDIIFDHQKEGVWFCETQLAYDEHYGETNSETSWDVFTEFAQLKRFILCCQPKVLTSIFRRLVNDYRNCRSGFPDLTIWNDETGKLAVAEVKGPGDKLSTKQRLWLQYFSEHGVTAHVCHVTAAAVVTSTGRNL</sequence>
<dbReference type="EC" id="3.1.4.1" evidence="8"/>
<comment type="catalytic activity">
    <reaction evidence="1 8">
        <text>Hydrolytically removes 5'-nucleotides successively from the 3'-hydroxy termini of 3'-hydroxy-terminated oligonucleotides.</text>
        <dbReference type="EC" id="3.1.4.1"/>
    </reaction>
</comment>
<evidence type="ECO:0000256" key="3">
    <source>
        <dbReference type="ARBA" id="ARBA00022722"/>
    </source>
</evidence>
<evidence type="ECO:0000313" key="11">
    <source>
        <dbReference type="WBParaSite" id="ALUE_0001779501-mRNA-1"/>
    </source>
</evidence>
<dbReference type="GO" id="GO:0017108">
    <property type="term" value="F:5'-flap endonuclease activity"/>
    <property type="evidence" value="ECO:0007669"/>
    <property type="project" value="TreeGrafter"/>
</dbReference>
<dbReference type="Pfam" id="PF08774">
    <property type="entry name" value="VRR_NUC"/>
    <property type="match status" value="1"/>
</dbReference>
<dbReference type="InterPro" id="IPR014883">
    <property type="entry name" value="VRR_NUC"/>
</dbReference>
<dbReference type="SMART" id="SM00990">
    <property type="entry name" value="VRR_NUC"/>
    <property type="match status" value="1"/>
</dbReference>
<dbReference type="InterPro" id="IPR011856">
    <property type="entry name" value="tRNA_endonuc-like_dom_sf"/>
</dbReference>
<evidence type="ECO:0000256" key="4">
    <source>
        <dbReference type="ARBA" id="ARBA00022723"/>
    </source>
</evidence>
<dbReference type="WBParaSite" id="ALUE_0001779501-mRNA-1">
    <property type="protein sequence ID" value="ALUE_0001779501-mRNA-1"/>
    <property type="gene ID" value="ALUE_0001779501"/>
</dbReference>
<proteinExistence type="inferred from homology"/>
<dbReference type="GO" id="GO:0005634">
    <property type="term" value="C:nucleus"/>
    <property type="evidence" value="ECO:0007669"/>
    <property type="project" value="UniProtKB-SubCell"/>
</dbReference>
<keyword evidence="3 8" id="KW-0540">Nuclease</keyword>
<evidence type="ECO:0000259" key="9">
    <source>
        <dbReference type="SMART" id="SM00990"/>
    </source>
</evidence>
<dbReference type="GO" id="GO:0004528">
    <property type="term" value="F:phosphodiesterase I activity"/>
    <property type="evidence" value="ECO:0007669"/>
    <property type="project" value="UniProtKB-EC"/>
</dbReference>
<dbReference type="AlphaFoldDB" id="A0A0M3IHC3"/>
<keyword evidence="5 8" id="KW-0378">Hydrolase</keyword>
<dbReference type="GO" id="GO:0008409">
    <property type="term" value="F:5'-3' exonuclease activity"/>
    <property type="evidence" value="ECO:0007669"/>
    <property type="project" value="TreeGrafter"/>
</dbReference>
<dbReference type="Gene3D" id="3.40.1350.10">
    <property type="match status" value="1"/>
</dbReference>
<protein>
    <recommendedName>
        <fullName evidence="8">Fanconi-associated nuclease</fullName>
        <ecNumber evidence="8">3.1.4.1</ecNumber>
    </recommendedName>
</protein>
<evidence type="ECO:0000256" key="1">
    <source>
        <dbReference type="ARBA" id="ARBA00000983"/>
    </source>
</evidence>
<evidence type="ECO:0000256" key="8">
    <source>
        <dbReference type="RuleBase" id="RU365033"/>
    </source>
</evidence>
<dbReference type="PANTHER" id="PTHR15749">
    <property type="entry name" value="FANCONI-ASSOCIATED NUCLEASE 1"/>
    <property type="match status" value="1"/>
</dbReference>
<evidence type="ECO:0000256" key="2">
    <source>
        <dbReference type="ARBA" id="ARBA00005533"/>
    </source>
</evidence>
<keyword evidence="8" id="KW-0234">DNA repair</keyword>
<reference evidence="11" key="1">
    <citation type="submission" date="2017-02" db="UniProtKB">
        <authorList>
            <consortium name="WormBaseParasite"/>
        </authorList>
    </citation>
    <scope>IDENTIFICATION</scope>
</reference>
<accession>A0A0M3IHC3</accession>
<feature type="domain" description="VRR-NUC" evidence="9">
    <location>
        <begin position="102"/>
        <end position="196"/>
    </location>
</feature>
<evidence type="ECO:0000256" key="6">
    <source>
        <dbReference type="ARBA" id="ARBA00022842"/>
    </source>
</evidence>
<dbReference type="GO" id="GO:0046872">
    <property type="term" value="F:metal ion binding"/>
    <property type="evidence" value="ECO:0007669"/>
    <property type="project" value="UniProtKB-KW"/>
</dbReference>
<name>A0A0M3IHC3_ASCLU</name>
<dbReference type="InterPro" id="IPR033315">
    <property type="entry name" value="Fan1-like"/>
</dbReference>
<dbReference type="PANTHER" id="PTHR15749:SF4">
    <property type="entry name" value="FANCONI-ASSOCIATED NUCLEASE 1"/>
    <property type="match status" value="1"/>
</dbReference>
<dbReference type="Proteomes" id="UP000036681">
    <property type="component" value="Unplaced"/>
</dbReference>
<dbReference type="GO" id="GO:0036297">
    <property type="term" value="P:interstrand cross-link repair"/>
    <property type="evidence" value="ECO:0007669"/>
    <property type="project" value="InterPro"/>
</dbReference>